<dbReference type="InterPro" id="IPR011990">
    <property type="entry name" value="TPR-like_helical_dom_sf"/>
</dbReference>
<dbReference type="Pfam" id="PF08238">
    <property type="entry name" value="Sel1"/>
    <property type="match status" value="6"/>
</dbReference>
<dbReference type="PANTHER" id="PTHR11102">
    <property type="entry name" value="SEL-1-LIKE PROTEIN"/>
    <property type="match status" value="1"/>
</dbReference>
<dbReference type="Gene3D" id="1.25.40.10">
    <property type="entry name" value="Tetratricopeptide repeat domain"/>
    <property type="match status" value="2"/>
</dbReference>
<reference evidence="2" key="1">
    <citation type="submission" date="2021-06" db="EMBL/GenBank/DDBJ databases">
        <authorList>
            <person name="Kallberg Y."/>
            <person name="Tangrot J."/>
            <person name="Rosling A."/>
        </authorList>
    </citation>
    <scope>NUCLEOTIDE SEQUENCE</scope>
    <source>
        <strain evidence="2">FL130A</strain>
    </source>
</reference>
<keyword evidence="3" id="KW-1185">Reference proteome</keyword>
<sequence length="234" mass="26332">MLRYCYEYEIGIKSNREKTFELYKKSADQGFSIAKLEVAFSLIHGIGIQRNPFLGFKIFENFAINAEPKAQLSLATCYMIGIGTPKDKIKGLKLCRKSADESNRSVCAFTKSAELGAQLDFSVSADPLKKVTNVNKDEEKAFLCFQSAAKFGFPDAQARLGRCYIEGTGTLTDHAKAFKWFQRSAEGGNDYAQCCLGHCYSAGKGVDVDYTKAYHWFQKSAQQQNNYLCFHFTW</sequence>
<dbReference type="InterPro" id="IPR006597">
    <property type="entry name" value="Sel1-like"/>
</dbReference>
<proteinExistence type="inferred from homology"/>
<dbReference type="Proteomes" id="UP000789508">
    <property type="component" value="Unassembled WGS sequence"/>
</dbReference>
<evidence type="ECO:0000313" key="3">
    <source>
        <dbReference type="Proteomes" id="UP000789508"/>
    </source>
</evidence>
<dbReference type="AlphaFoldDB" id="A0A9N8VZB1"/>
<name>A0A9N8VZB1_9GLOM</name>
<organism evidence="2 3">
    <name type="scientific">Ambispora leptoticha</name>
    <dbReference type="NCBI Taxonomy" id="144679"/>
    <lineage>
        <taxon>Eukaryota</taxon>
        <taxon>Fungi</taxon>
        <taxon>Fungi incertae sedis</taxon>
        <taxon>Mucoromycota</taxon>
        <taxon>Glomeromycotina</taxon>
        <taxon>Glomeromycetes</taxon>
        <taxon>Archaeosporales</taxon>
        <taxon>Ambisporaceae</taxon>
        <taxon>Ambispora</taxon>
    </lineage>
</organism>
<dbReference type="OrthoDB" id="2384430at2759"/>
<dbReference type="PANTHER" id="PTHR11102:SF160">
    <property type="entry name" value="ERAD-ASSOCIATED E3 UBIQUITIN-PROTEIN LIGASE COMPONENT HRD3"/>
    <property type="match status" value="1"/>
</dbReference>
<evidence type="ECO:0000313" key="2">
    <source>
        <dbReference type="EMBL" id="CAG8465661.1"/>
    </source>
</evidence>
<comment type="caution">
    <text evidence="2">The sequence shown here is derived from an EMBL/GenBank/DDBJ whole genome shotgun (WGS) entry which is preliminary data.</text>
</comment>
<dbReference type="SUPFAM" id="SSF81901">
    <property type="entry name" value="HCP-like"/>
    <property type="match status" value="2"/>
</dbReference>
<gene>
    <name evidence="2" type="ORF">ALEPTO_LOCUS1763</name>
</gene>
<accession>A0A9N8VZB1</accession>
<protein>
    <submittedName>
        <fullName evidence="2">10606_t:CDS:1</fullName>
    </submittedName>
</protein>
<dbReference type="EMBL" id="CAJVPS010000213">
    <property type="protein sequence ID" value="CAG8465661.1"/>
    <property type="molecule type" value="Genomic_DNA"/>
</dbReference>
<dbReference type="InterPro" id="IPR050767">
    <property type="entry name" value="Sel1_AlgK"/>
</dbReference>
<evidence type="ECO:0000256" key="1">
    <source>
        <dbReference type="ARBA" id="ARBA00038101"/>
    </source>
</evidence>
<dbReference type="SMART" id="SM00671">
    <property type="entry name" value="SEL1"/>
    <property type="match status" value="5"/>
</dbReference>
<comment type="similarity">
    <text evidence="1">Belongs to the sel-1 family.</text>
</comment>